<evidence type="ECO:0000313" key="3">
    <source>
        <dbReference type="Proteomes" id="UP001140091"/>
    </source>
</evidence>
<name>A0A9W8MKC0_9AGAR</name>
<evidence type="ECO:0000313" key="2">
    <source>
        <dbReference type="EMBL" id="KAJ2931674.1"/>
    </source>
</evidence>
<dbReference type="InterPro" id="IPR032675">
    <property type="entry name" value="LRR_dom_sf"/>
</dbReference>
<organism evidence="2 3">
    <name type="scientific">Candolleomyces eurysporus</name>
    <dbReference type="NCBI Taxonomy" id="2828524"/>
    <lineage>
        <taxon>Eukaryota</taxon>
        <taxon>Fungi</taxon>
        <taxon>Dikarya</taxon>
        <taxon>Basidiomycota</taxon>
        <taxon>Agaricomycotina</taxon>
        <taxon>Agaricomycetes</taxon>
        <taxon>Agaricomycetidae</taxon>
        <taxon>Agaricales</taxon>
        <taxon>Agaricineae</taxon>
        <taxon>Psathyrellaceae</taxon>
        <taxon>Candolleomyces</taxon>
    </lineage>
</organism>
<dbReference type="AlphaFoldDB" id="A0A9W8MKC0"/>
<comment type="caution">
    <text evidence="2">The sequence shown here is derived from an EMBL/GenBank/DDBJ whole genome shotgun (WGS) entry which is preliminary data.</text>
</comment>
<keyword evidence="3" id="KW-1185">Reference proteome</keyword>
<feature type="region of interest" description="Disordered" evidence="1">
    <location>
        <begin position="175"/>
        <end position="363"/>
    </location>
</feature>
<dbReference type="OrthoDB" id="10257471at2759"/>
<proteinExistence type="predicted"/>
<protein>
    <recommendedName>
        <fullName evidence="4">RNI-like protein</fullName>
    </recommendedName>
</protein>
<feature type="region of interest" description="Disordered" evidence="1">
    <location>
        <begin position="377"/>
        <end position="422"/>
    </location>
</feature>
<reference evidence="2" key="1">
    <citation type="submission" date="2022-06" db="EMBL/GenBank/DDBJ databases">
        <title>Genome Sequence of Candolleomyces eurysporus.</title>
        <authorList>
            <person name="Buettner E."/>
        </authorList>
    </citation>
    <scope>NUCLEOTIDE SEQUENCE</scope>
    <source>
        <strain evidence="2">VTCC 930004</strain>
    </source>
</reference>
<feature type="compositionally biased region" description="Polar residues" evidence="1">
    <location>
        <begin position="212"/>
        <end position="246"/>
    </location>
</feature>
<feature type="region of interest" description="Disordered" evidence="1">
    <location>
        <begin position="437"/>
        <end position="467"/>
    </location>
</feature>
<sequence length="467" mass="52373">MSVFELSALPKLRRIGLVRVNNLTDEAIYALAERHATLERIHLSYCDQISVLAVHFLLLKLHKLTHLSLTGVPAFRQADLQRFCREAPKDYNSAQRQSFCVYSGKGIYHLRTYLTELFDRITEQNGTDDTEYDEEEDDDTVAFQENESPEPEAAEVDDDVLLDTAHARQQVTRLAPQARRDGPSRFEVPQQALDPENQRQRSLRMLTIPTLFGSNHRTPATNRAQAESTVQGATSVLQHQLQQASTSRRDRGPGAGPRAFADMLPILESPTSPHDTRHTSPPFNRENHPVFRPPPHPSVTHGARTPDLNFAEIGRGRGVQPRTAGEPSRAPNRQPTPRQPYLEMDGGHATANPRASNSRAMSDPGTIYAMMYQPQPEGTRQDQIDDGVQADEGMRVVRTQRRRDNARTPHNGEGSRPRSQLRSRLRSGIENYASSFLFGRPGMPPPPDVHDPDVNFQFPQPPPPGRA</sequence>
<feature type="non-terminal residue" evidence="2">
    <location>
        <position position="467"/>
    </location>
</feature>
<feature type="region of interest" description="Disordered" evidence="1">
    <location>
        <begin position="124"/>
        <end position="155"/>
    </location>
</feature>
<gene>
    <name evidence="2" type="ORF">H1R20_g5405</name>
</gene>
<accession>A0A9W8MKC0</accession>
<dbReference type="EMBL" id="JANBPK010000806">
    <property type="protein sequence ID" value="KAJ2931674.1"/>
    <property type="molecule type" value="Genomic_DNA"/>
</dbReference>
<feature type="compositionally biased region" description="Acidic residues" evidence="1">
    <location>
        <begin position="126"/>
        <end position="140"/>
    </location>
</feature>
<dbReference type="Proteomes" id="UP001140091">
    <property type="component" value="Unassembled WGS sequence"/>
</dbReference>
<evidence type="ECO:0008006" key="4">
    <source>
        <dbReference type="Google" id="ProtNLM"/>
    </source>
</evidence>
<dbReference type="Gene3D" id="3.80.10.10">
    <property type="entry name" value="Ribonuclease Inhibitor"/>
    <property type="match status" value="1"/>
</dbReference>
<evidence type="ECO:0000256" key="1">
    <source>
        <dbReference type="SAM" id="MobiDB-lite"/>
    </source>
</evidence>
<dbReference type="SUPFAM" id="SSF52047">
    <property type="entry name" value="RNI-like"/>
    <property type="match status" value="1"/>
</dbReference>